<evidence type="ECO:0000313" key="8">
    <source>
        <dbReference type="Proteomes" id="UP001150538"/>
    </source>
</evidence>
<dbReference type="InterPro" id="IPR004308">
    <property type="entry name" value="GCS"/>
</dbReference>
<evidence type="ECO:0000313" key="7">
    <source>
        <dbReference type="EMBL" id="KAJ1918432.1"/>
    </source>
</evidence>
<name>A0A9W8DU57_9FUNG</name>
<comment type="catalytic activity">
    <reaction evidence="6">
        <text>L-cysteine + L-glutamate + ATP = gamma-L-glutamyl-L-cysteine + ADP + phosphate + H(+)</text>
        <dbReference type="Rhea" id="RHEA:13285"/>
        <dbReference type="ChEBI" id="CHEBI:15378"/>
        <dbReference type="ChEBI" id="CHEBI:29985"/>
        <dbReference type="ChEBI" id="CHEBI:30616"/>
        <dbReference type="ChEBI" id="CHEBI:35235"/>
        <dbReference type="ChEBI" id="CHEBI:43474"/>
        <dbReference type="ChEBI" id="CHEBI:58173"/>
        <dbReference type="ChEBI" id="CHEBI:456216"/>
        <dbReference type="EC" id="6.3.2.2"/>
    </reaction>
</comment>
<dbReference type="GO" id="GO:0017109">
    <property type="term" value="C:glutamate-cysteine ligase complex"/>
    <property type="evidence" value="ECO:0007669"/>
    <property type="project" value="TreeGrafter"/>
</dbReference>
<reference evidence="7" key="1">
    <citation type="submission" date="2022-07" db="EMBL/GenBank/DDBJ databases">
        <title>Phylogenomic reconstructions and comparative analyses of Kickxellomycotina fungi.</title>
        <authorList>
            <person name="Reynolds N.K."/>
            <person name="Stajich J.E."/>
            <person name="Barry K."/>
            <person name="Grigoriev I.V."/>
            <person name="Crous P."/>
            <person name="Smith M.E."/>
        </authorList>
    </citation>
    <scope>NUCLEOTIDE SEQUENCE</scope>
    <source>
        <strain evidence="7">NBRC 100468</strain>
    </source>
</reference>
<dbReference type="OrthoDB" id="7939818at2759"/>
<proteinExistence type="inferred from homology"/>
<evidence type="ECO:0000256" key="1">
    <source>
        <dbReference type="ARBA" id="ARBA00012220"/>
    </source>
</evidence>
<evidence type="ECO:0000256" key="6">
    <source>
        <dbReference type="RuleBase" id="RU367135"/>
    </source>
</evidence>
<accession>A0A9W8DU57</accession>
<keyword evidence="5 6" id="KW-0067">ATP-binding</keyword>
<dbReference type="PANTHER" id="PTHR11164:SF0">
    <property type="entry name" value="GLUTAMATE--CYSTEINE LIGASE CATALYTIC SUBUNIT"/>
    <property type="match status" value="1"/>
</dbReference>
<evidence type="ECO:0000256" key="2">
    <source>
        <dbReference type="ARBA" id="ARBA00022598"/>
    </source>
</evidence>
<keyword evidence="3 6" id="KW-0317">Glutathione biosynthesis</keyword>
<organism evidence="7 8">
    <name type="scientific">Mycoemilia scoparia</name>
    <dbReference type="NCBI Taxonomy" id="417184"/>
    <lineage>
        <taxon>Eukaryota</taxon>
        <taxon>Fungi</taxon>
        <taxon>Fungi incertae sedis</taxon>
        <taxon>Zoopagomycota</taxon>
        <taxon>Kickxellomycotina</taxon>
        <taxon>Kickxellomycetes</taxon>
        <taxon>Kickxellales</taxon>
        <taxon>Kickxellaceae</taxon>
        <taxon>Mycoemilia</taxon>
    </lineage>
</organism>
<dbReference type="GO" id="GO:0005524">
    <property type="term" value="F:ATP binding"/>
    <property type="evidence" value="ECO:0007669"/>
    <property type="project" value="UniProtKB-UniRule"/>
</dbReference>
<dbReference type="GO" id="GO:0004357">
    <property type="term" value="F:glutamate-cysteine ligase activity"/>
    <property type="evidence" value="ECO:0007669"/>
    <property type="project" value="UniProtKB-UniRule"/>
</dbReference>
<dbReference type="PANTHER" id="PTHR11164">
    <property type="entry name" value="GLUTAMATE CYSTEINE LIGASE"/>
    <property type="match status" value="1"/>
</dbReference>
<evidence type="ECO:0000256" key="5">
    <source>
        <dbReference type="ARBA" id="ARBA00022840"/>
    </source>
</evidence>
<dbReference type="GO" id="GO:0006750">
    <property type="term" value="P:glutathione biosynthetic process"/>
    <property type="evidence" value="ECO:0007669"/>
    <property type="project" value="UniProtKB-UniRule"/>
</dbReference>
<dbReference type="AlphaFoldDB" id="A0A9W8DU57"/>
<dbReference type="EC" id="6.3.2.2" evidence="1 6"/>
<dbReference type="EMBL" id="JANBPU010000045">
    <property type="protein sequence ID" value="KAJ1918432.1"/>
    <property type="molecule type" value="Genomic_DNA"/>
</dbReference>
<comment type="similarity">
    <text evidence="6">Belongs to the glutamate--cysteine ligase type 3 family.</text>
</comment>
<gene>
    <name evidence="7" type="primary">GSH1_2</name>
    <name evidence="7" type="ORF">H4219_002587</name>
</gene>
<keyword evidence="4 6" id="KW-0547">Nucleotide-binding</keyword>
<keyword evidence="2 6" id="KW-0436">Ligase</keyword>
<dbReference type="Gene3D" id="3.30.590.50">
    <property type="match status" value="1"/>
</dbReference>
<keyword evidence="8" id="KW-1185">Reference proteome</keyword>
<sequence length="113" mass="12996">MGLLSLGTPLQWEEAKKYAEHVRKNGIEQFISIWRQTKDSSAEPFVWGDELEYIVVKFNPKDQTAHISLDAAKSIKVLQQEEMDALANDDNRQVYKSNAHMHEVWRDPGAVLN</sequence>
<dbReference type="Proteomes" id="UP001150538">
    <property type="component" value="Unassembled WGS sequence"/>
</dbReference>
<comment type="caution">
    <text evidence="7">The sequence shown here is derived from an EMBL/GenBank/DDBJ whole genome shotgun (WGS) entry which is preliminary data.</text>
</comment>
<evidence type="ECO:0000256" key="4">
    <source>
        <dbReference type="ARBA" id="ARBA00022741"/>
    </source>
</evidence>
<evidence type="ECO:0000256" key="3">
    <source>
        <dbReference type="ARBA" id="ARBA00022684"/>
    </source>
</evidence>
<comment type="pathway">
    <text evidence="6">Sulfur metabolism; glutathione biosynthesis; glutathione from L-cysteine and L-glutamate: step 1/2.</text>
</comment>
<protein>
    <recommendedName>
        <fullName evidence="1 6">Glutamate--cysteine ligase</fullName>
        <ecNumber evidence="1 6">6.3.2.2</ecNumber>
    </recommendedName>
    <alternativeName>
        <fullName evidence="6">Gamma-ECS</fullName>
    </alternativeName>
    <alternativeName>
        <fullName evidence="6">Gamma-glutamylcysteine synthetase</fullName>
    </alternativeName>
</protein>